<feature type="compositionally biased region" description="Low complexity" evidence="2">
    <location>
        <begin position="591"/>
        <end position="604"/>
    </location>
</feature>
<evidence type="ECO:0000313" key="4">
    <source>
        <dbReference type="EMBL" id="SPO37583.1"/>
    </source>
</evidence>
<keyword evidence="5" id="KW-1185">Reference proteome</keyword>
<dbReference type="GO" id="GO:0051083">
    <property type="term" value="P:'de novo' cotranslational protein folding"/>
    <property type="evidence" value="ECO:0007669"/>
    <property type="project" value="TreeGrafter"/>
</dbReference>
<feature type="compositionally biased region" description="Basic and acidic residues" evidence="2">
    <location>
        <begin position="224"/>
        <end position="236"/>
    </location>
</feature>
<dbReference type="AlphaFoldDB" id="A0A5C3EZ78"/>
<name>A0A5C3EZ78_9BASI</name>
<gene>
    <name evidence="4" type="ORF">PSFLO_03058</name>
</gene>
<evidence type="ECO:0000259" key="3">
    <source>
        <dbReference type="Pfam" id="PF10193"/>
    </source>
</evidence>
<evidence type="ECO:0000256" key="1">
    <source>
        <dbReference type="ARBA" id="ARBA00006133"/>
    </source>
</evidence>
<feature type="region of interest" description="Disordered" evidence="2">
    <location>
        <begin position="130"/>
        <end position="236"/>
    </location>
</feature>
<feature type="compositionally biased region" description="Acidic residues" evidence="2">
    <location>
        <begin position="214"/>
        <end position="223"/>
    </location>
</feature>
<dbReference type="GO" id="GO:0005829">
    <property type="term" value="C:cytosol"/>
    <property type="evidence" value="ECO:0007669"/>
    <property type="project" value="TreeGrafter"/>
</dbReference>
<dbReference type="GO" id="GO:0051879">
    <property type="term" value="F:Hsp90 protein binding"/>
    <property type="evidence" value="ECO:0007669"/>
    <property type="project" value="TreeGrafter"/>
</dbReference>
<dbReference type="Gene3D" id="1.25.40.720">
    <property type="entry name" value="Telomere length regulation protein 2, C-terminal domain"/>
    <property type="match status" value="1"/>
</dbReference>
<accession>A0A5C3EZ78</accession>
<evidence type="ECO:0000313" key="5">
    <source>
        <dbReference type="Proteomes" id="UP000323386"/>
    </source>
</evidence>
<feature type="domain" description="Telomere length regulation protein conserved" evidence="3">
    <location>
        <begin position="293"/>
        <end position="403"/>
    </location>
</feature>
<dbReference type="GO" id="GO:0042162">
    <property type="term" value="F:telomeric DNA binding"/>
    <property type="evidence" value="ECO:0007669"/>
    <property type="project" value="TreeGrafter"/>
</dbReference>
<dbReference type="Pfam" id="PF10193">
    <property type="entry name" value="Telomere_reg-2"/>
    <property type="match status" value="1"/>
</dbReference>
<proteinExistence type="inferred from homology"/>
<dbReference type="EMBL" id="OOIP01000007">
    <property type="protein sequence ID" value="SPO37583.1"/>
    <property type="molecule type" value="Genomic_DNA"/>
</dbReference>
<dbReference type="OrthoDB" id="10254187at2759"/>
<dbReference type="PANTHER" id="PTHR15830">
    <property type="entry name" value="TELOMERE LENGTH REGULATION PROTEIN TEL2 FAMILY MEMBER"/>
    <property type="match status" value="1"/>
</dbReference>
<dbReference type="InterPro" id="IPR051970">
    <property type="entry name" value="TEL2_Regulation"/>
</dbReference>
<feature type="region of interest" description="Disordered" evidence="2">
    <location>
        <begin position="591"/>
        <end position="623"/>
    </location>
</feature>
<protein>
    <recommendedName>
        <fullName evidence="3">Telomere length regulation protein conserved domain-containing protein</fullName>
    </recommendedName>
</protein>
<reference evidence="4 5" key="1">
    <citation type="submission" date="2018-03" db="EMBL/GenBank/DDBJ databases">
        <authorList>
            <person name="Guldener U."/>
        </authorList>
    </citation>
    <scope>NUCLEOTIDE SEQUENCE [LARGE SCALE GENOMIC DNA]</scope>
    <source>
        <strain evidence="4 5">DAOM196992</strain>
    </source>
</reference>
<dbReference type="InterPro" id="IPR019337">
    <property type="entry name" value="Telomere_length_regulation_dom"/>
</dbReference>
<dbReference type="InterPro" id="IPR038528">
    <property type="entry name" value="TEL2_C_sf"/>
</dbReference>
<dbReference type="Proteomes" id="UP000323386">
    <property type="component" value="Unassembled WGS sequence"/>
</dbReference>
<comment type="similarity">
    <text evidence="1">Belongs to the TEL2 family.</text>
</comment>
<sequence length="728" mass="77153">MMHLASSASFLDGVSCHLEHADPHVRRTGMLVAEIVSAKSKAGASTSKAEAKALNFGRAVWDGIGQGKEEARVLRALHDAWPTHCRVIDQHLQPLKPVEALDRCLQAFGLGSTNEVSPAIRLQNAAATLASEPRAAPRTVRLPVLQPPPPRSSAPAATGKARSRPLITPLSDDESQGKDDQPLQMFSSPRKGPRSALRQRHADRVSDSSSGDDNSSDDDDDDAGDGRRDEQGQRDEVTRLAADLSGMAHDEAAKLTRTAGLDGSSPSVAADAFDATREAHAPDFTRKKGLRPPVYINELAPLLKSDDRASIKLGLKSCAALVRRKAGWGGEVEENAVDLAFALCGLHNNLSIRRLDERRTEALAALFVACPRTVGGCLTEQFFNHQYSMVQKLSMLNALAQGAMELSGRTASSFGAGADAGFGAVAETMTHAAIDRARQEGEKHVPAIQRSKNLSIGQPTSRRGAMVTPIASSSSMSTSASGAAVRAAAAAAMQQRNDFARLAPQVVPSLLLRFSAHLADFQERRARRRAGGYAGINVSGLFSPTLVSALFDTLAVLVDLSTGSDQFRTTLSSTTLETCLAVLCDPVAFSPSSSSYRTSSSSKSGGILGGDHDNGEGDGARDSGRTRIHASAFALALIVLDRNAQQDACATLSSRAPHLVEALANVAETTFTLAESRRRAADGTAANRAVGSDEARLARSCAAILLVLDEVREKRQAELRQRLGVVGF</sequence>
<dbReference type="PANTHER" id="PTHR15830:SF10">
    <property type="entry name" value="TELOMERE LENGTH REGULATION PROTEIN TEL2 HOMOLOG"/>
    <property type="match status" value="1"/>
</dbReference>
<feature type="compositionally biased region" description="Basic and acidic residues" evidence="2">
    <location>
        <begin position="610"/>
        <end position="623"/>
    </location>
</feature>
<organism evidence="4 5">
    <name type="scientific">Pseudozyma flocculosa</name>
    <dbReference type="NCBI Taxonomy" id="84751"/>
    <lineage>
        <taxon>Eukaryota</taxon>
        <taxon>Fungi</taxon>
        <taxon>Dikarya</taxon>
        <taxon>Basidiomycota</taxon>
        <taxon>Ustilaginomycotina</taxon>
        <taxon>Ustilaginomycetes</taxon>
        <taxon>Ustilaginales</taxon>
        <taxon>Ustilaginaceae</taxon>
        <taxon>Pseudozyma</taxon>
    </lineage>
</organism>
<evidence type="ECO:0000256" key="2">
    <source>
        <dbReference type="SAM" id="MobiDB-lite"/>
    </source>
</evidence>